<dbReference type="GO" id="GO:0030435">
    <property type="term" value="P:sporulation resulting in formation of a cellular spore"/>
    <property type="evidence" value="ECO:0007669"/>
    <property type="project" value="InterPro"/>
</dbReference>
<dbReference type="AlphaFoldDB" id="A0A5B1M416"/>
<comment type="caution">
    <text evidence="3">The sequence shown here is derived from an EMBL/GenBank/DDBJ whole genome shotgun (WGS) entry which is preliminary data.</text>
</comment>
<keyword evidence="1" id="KW-0732">Signal</keyword>
<reference evidence="3 4" key="1">
    <citation type="submission" date="2019-09" db="EMBL/GenBank/DDBJ databases">
        <title>Nocardioides panacisoli sp. nov., isolated from the soil of a ginseng field.</title>
        <authorList>
            <person name="Cho C."/>
        </authorList>
    </citation>
    <scope>NUCLEOTIDE SEQUENCE [LARGE SCALE GENOMIC DNA]</scope>
    <source>
        <strain evidence="3 4">BN140041</strain>
    </source>
</reference>
<protein>
    <submittedName>
        <fullName evidence="3">SpoIID/LytB domain-containing protein</fullName>
    </submittedName>
</protein>
<feature type="signal peptide" evidence="1">
    <location>
        <begin position="1"/>
        <end position="22"/>
    </location>
</feature>
<feature type="chain" id="PRO_5038619453" evidence="1">
    <location>
        <begin position="23"/>
        <end position="387"/>
    </location>
</feature>
<dbReference type="Pfam" id="PF08486">
    <property type="entry name" value="SpoIID"/>
    <property type="match status" value="1"/>
</dbReference>
<feature type="domain" description="Sporulation stage II protein D amidase enhancer LytB N-terminal" evidence="2">
    <location>
        <begin position="193"/>
        <end position="279"/>
    </location>
</feature>
<proteinExistence type="predicted"/>
<gene>
    <name evidence="3" type="ORF">F0U47_06560</name>
</gene>
<accession>A0A5B1M416</accession>
<dbReference type="EMBL" id="VUJW01000003">
    <property type="protein sequence ID" value="KAA1427168.1"/>
    <property type="molecule type" value="Genomic_DNA"/>
</dbReference>
<keyword evidence="4" id="KW-1185">Reference proteome</keyword>
<evidence type="ECO:0000313" key="3">
    <source>
        <dbReference type="EMBL" id="KAA1427168.1"/>
    </source>
</evidence>
<dbReference type="NCBIfam" id="TIGR02669">
    <property type="entry name" value="SpoIID_LytB"/>
    <property type="match status" value="1"/>
</dbReference>
<dbReference type="RefSeq" id="WP_149749536.1">
    <property type="nucleotide sequence ID" value="NZ_VUJW01000003.1"/>
</dbReference>
<reference evidence="3 4" key="2">
    <citation type="submission" date="2019-09" db="EMBL/GenBank/DDBJ databases">
        <authorList>
            <person name="Jin C."/>
        </authorList>
    </citation>
    <scope>NUCLEOTIDE SEQUENCE [LARGE SCALE GENOMIC DNA]</scope>
    <source>
        <strain evidence="3 4">BN140041</strain>
    </source>
</reference>
<evidence type="ECO:0000256" key="1">
    <source>
        <dbReference type="SAM" id="SignalP"/>
    </source>
</evidence>
<evidence type="ECO:0000313" key="4">
    <source>
        <dbReference type="Proteomes" id="UP000324351"/>
    </source>
</evidence>
<dbReference type="Proteomes" id="UP000324351">
    <property type="component" value="Unassembled WGS sequence"/>
</dbReference>
<dbReference type="InterPro" id="IPR013486">
    <property type="entry name" value="SpoIID/LytB"/>
</dbReference>
<dbReference type="InterPro" id="IPR013693">
    <property type="entry name" value="SpoIID/LytB_N"/>
</dbReference>
<sequence>MTSTRIRALAALLCVAAVTLPAAPSPAEPAAVAAGPASVTLEGRGYGHGRGMSQYGAQGAAAEHDRTYPQILRFYYPGTEQGSAGGRIRVLLTADTTADVVVGARRGLTVRSVGSGKAVPLERDGAKRWRITPIDGGANSRVSVLLRRWQVVRDLPGAAEFDAGGRPLQLFTPDDSVRYRGVLRSAISGADRDTVNILPLDAYLRGVVPREVPAEWHPEAVRAQAVAARTYAAHERRFTDRGYFDVWDTTQSQVYGGRSAEHPASNAAVRATSGVVLTYDGAPAFTQFSSSNGGWTVAGPVPYQVAKQDPWDPVNPWRETVTDNEIEAAFPAVGDFQRLVVRQRDGHGAWNGRVLRIRVVGSRDVRTVDGDDFRSLLGLRSTWFRQV</sequence>
<organism evidence="3 4">
    <name type="scientific">Nocardioides antri</name>
    <dbReference type="NCBI Taxonomy" id="2607659"/>
    <lineage>
        <taxon>Bacteria</taxon>
        <taxon>Bacillati</taxon>
        <taxon>Actinomycetota</taxon>
        <taxon>Actinomycetes</taxon>
        <taxon>Propionibacteriales</taxon>
        <taxon>Nocardioidaceae</taxon>
        <taxon>Nocardioides</taxon>
    </lineage>
</organism>
<evidence type="ECO:0000259" key="2">
    <source>
        <dbReference type="Pfam" id="PF08486"/>
    </source>
</evidence>
<name>A0A5B1M416_9ACTN</name>